<comment type="caution">
    <text evidence="1">The sequence shown here is derived from an EMBL/GenBank/DDBJ whole genome shotgun (WGS) entry which is preliminary data.</text>
</comment>
<keyword evidence="2" id="KW-1185">Reference proteome</keyword>
<accession>A0ABN9V5B3</accession>
<reference evidence="1" key="1">
    <citation type="submission" date="2023-10" db="EMBL/GenBank/DDBJ databases">
        <authorList>
            <person name="Chen Y."/>
            <person name="Shah S."/>
            <person name="Dougan E. K."/>
            <person name="Thang M."/>
            <person name="Chan C."/>
        </authorList>
    </citation>
    <scope>NUCLEOTIDE SEQUENCE [LARGE SCALE GENOMIC DNA]</scope>
</reference>
<evidence type="ECO:0000313" key="1">
    <source>
        <dbReference type="EMBL" id="CAK0867284.1"/>
    </source>
</evidence>
<proteinExistence type="predicted"/>
<name>A0ABN9V5B3_9DINO</name>
<protein>
    <submittedName>
        <fullName evidence="1">Uncharacterized protein</fullName>
    </submittedName>
</protein>
<evidence type="ECO:0000313" key="2">
    <source>
        <dbReference type="Proteomes" id="UP001189429"/>
    </source>
</evidence>
<organism evidence="1 2">
    <name type="scientific">Prorocentrum cordatum</name>
    <dbReference type="NCBI Taxonomy" id="2364126"/>
    <lineage>
        <taxon>Eukaryota</taxon>
        <taxon>Sar</taxon>
        <taxon>Alveolata</taxon>
        <taxon>Dinophyceae</taxon>
        <taxon>Prorocentrales</taxon>
        <taxon>Prorocentraceae</taxon>
        <taxon>Prorocentrum</taxon>
    </lineage>
</organism>
<gene>
    <name evidence="1" type="ORF">PCOR1329_LOCUS54262</name>
</gene>
<sequence>MPTYIHPKILIDPLLSEERRNSYRTELSSVYSVGTTRNAFAAYLLYRIPTQAMCWAMTMCAARFYNVEGYLASLQAACLERYATTYFISLKEIAEKAAMVNLQGAHDAVLELGYRI</sequence>
<dbReference type="Proteomes" id="UP001189429">
    <property type="component" value="Unassembled WGS sequence"/>
</dbReference>
<dbReference type="EMBL" id="CAUYUJ010016627">
    <property type="protein sequence ID" value="CAK0867284.1"/>
    <property type="molecule type" value="Genomic_DNA"/>
</dbReference>